<keyword evidence="5" id="KW-1133">Transmembrane helix</keyword>
<comment type="caution">
    <text evidence="7">The sequence shown here is derived from an EMBL/GenBank/DDBJ whole genome shotgun (WGS) entry which is preliminary data.</text>
</comment>
<keyword evidence="3 7" id="KW-0418">Kinase</keyword>
<dbReference type="RefSeq" id="WP_182954848.1">
    <property type="nucleotide sequence ID" value="NZ_WNXC01000001.1"/>
</dbReference>
<evidence type="ECO:0000256" key="5">
    <source>
        <dbReference type="SAM" id="Phobius"/>
    </source>
</evidence>
<dbReference type="Proteomes" id="UP000636110">
    <property type="component" value="Unassembled WGS sequence"/>
</dbReference>
<evidence type="ECO:0000313" key="7">
    <source>
        <dbReference type="EMBL" id="MBB2148656.1"/>
    </source>
</evidence>
<dbReference type="GO" id="GO:0016301">
    <property type="term" value="F:kinase activity"/>
    <property type="evidence" value="ECO:0007669"/>
    <property type="project" value="UniProtKB-KW"/>
</dbReference>
<reference evidence="7 8" key="1">
    <citation type="submission" date="2019-11" db="EMBL/GenBank/DDBJ databases">
        <title>Description of Pedobacter sp. LMG 31462T.</title>
        <authorList>
            <person name="Carlier A."/>
            <person name="Qi S."/>
            <person name="Vandamme P."/>
        </authorList>
    </citation>
    <scope>NUCLEOTIDE SEQUENCE [LARGE SCALE GENOMIC DNA]</scope>
    <source>
        <strain evidence="7 8">LMG 31462</strain>
    </source>
</reference>
<dbReference type="CDD" id="cd14014">
    <property type="entry name" value="STKc_PknB_like"/>
    <property type="match status" value="1"/>
</dbReference>
<feature type="domain" description="Protein kinase" evidence="6">
    <location>
        <begin position="11"/>
        <end position="297"/>
    </location>
</feature>
<organism evidence="7 8">
    <name type="scientific">Pedobacter gandavensis</name>
    <dbReference type="NCBI Taxonomy" id="2679963"/>
    <lineage>
        <taxon>Bacteria</taxon>
        <taxon>Pseudomonadati</taxon>
        <taxon>Bacteroidota</taxon>
        <taxon>Sphingobacteriia</taxon>
        <taxon>Sphingobacteriales</taxon>
        <taxon>Sphingobacteriaceae</taxon>
        <taxon>Pedobacter</taxon>
    </lineage>
</organism>
<dbReference type="Pfam" id="PF00069">
    <property type="entry name" value="Pkinase"/>
    <property type="match status" value="1"/>
</dbReference>
<keyword evidence="5" id="KW-0812">Transmembrane</keyword>
<evidence type="ECO:0000256" key="3">
    <source>
        <dbReference type="ARBA" id="ARBA00022777"/>
    </source>
</evidence>
<keyword evidence="1" id="KW-0808">Transferase</keyword>
<dbReference type="InterPro" id="IPR011009">
    <property type="entry name" value="Kinase-like_dom_sf"/>
</dbReference>
<proteinExistence type="predicted"/>
<evidence type="ECO:0000256" key="4">
    <source>
        <dbReference type="ARBA" id="ARBA00022840"/>
    </source>
</evidence>
<dbReference type="PROSITE" id="PS50011">
    <property type="entry name" value="PROTEIN_KINASE_DOM"/>
    <property type="match status" value="1"/>
</dbReference>
<gene>
    <name evidence="7" type="ORF">GM920_07000</name>
</gene>
<evidence type="ECO:0000256" key="1">
    <source>
        <dbReference type="ARBA" id="ARBA00022679"/>
    </source>
</evidence>
<dbReference type="Gene3D" id="1.10.510.10">
    <property type="entry name" value="Transferase(Phosphotransferase) domain 1"/>
    <property type="match status" value="1"/>
</dbReference>
<protein>
    <submittedName>
        <fullName evidence="7">Protein kinase</fullName>
    </submittedName>
</protein>
<dbReference type="Gene3D" id="3.30.200.20">
    <property type="entry name" value="Phosphorylase Kinase, domain 1"/>
    <property type="match status" value="1"/>
</dbReference>
<dbReference type="PANTHER" id="PTHR43289:SF6">
    <property type="entry name" value="SERINE_THREONINE-PROTEIN KINASE NEKL-3"/>
    <property type="match status" value="1"/>
</dbReference>
<keyword evidence="8" id="KW-1185">Reference proteome</keyword>
<keyword evidence="2" id="KW-0547">Nucleotide-binding</keyword>
<accession>A0ABR6ETR5</accession>
<dbReference type="InterPro" id="IPR000719">
    <property type="entry name" value="Prot_kinase_dom"/>
</dbReference>
<evidence type="ECO:0000256" key="2">
    <source>
        <dbReference type="ARBA" id="ARBA00022741"/>
    </source>
</evidence>
<keyword evidence="4" id="KW-0067">ATP-binding</keyword>
<keyword evidence="5" id="KW-0472">Membrane</keyword>
<feature type="transmembrane region" description="Helical" evidence="5">
    <location>
        <begin position="338"/>
        <end position="358"/>
    </location>
</feature>
<evidence type="ECO:0000313" key="8">
    <source>
        <dbReference type="Proteomes" id="UP000636110"/>
    </source>
</evidence>
<dbReference type="PANTHER" id="PTHR43289">
    <property type="entry name" value="MITOGEN-ACTIVATED PROTEIN KINASE KINASE KINASE 20-RELATED"/>
    <property type="match status" value="1"/>
</dbReference>
<dbReference type="EMBL" id="WNXC01000001">
    <property type="protein sequence ID" value="MBB2148656.1"/>
    <property type="molecule type" value="Genomic_DNA"/>
</dbReference>
<dbReference type="SMART" id="SM00220">
    <property type="entry name" value="S_TKc"/>
    <property type="match status" value="1"/>
</dbReference>
<evidence type="ECO:0000259" key="6">
    <source>
        <dbReference type="PROSITE" id="PS50011"/>
    </source>
</evidence>
<sequence length="516" mass="56838">MSKVFTITEGLENLGALSTGGQGSVYKGKRVGTIITAVKIMPTPIHTESEDDKNFIRFKNEVEKLKKVNEVPNPNVVKILGSGLTESGSFPFIEMEYIEGPDLEKLLMPPHPPIFTINELIKLAEQLANALAHCHRVGIKHGDVKSNNVKFNTETGNYVLLDFGLAIMSDEQRRTSLRHAGAVEFMAPEQHDGEMFFQTDIYSYGIILYELLAGTVPFPLINKNESSRNQVMISHMEAEVPDPVTLRNNRLPESWDAEKRKKEANVPIWLLQVIKKCLEKRPENRYVNGAALQDAIMHRGADTIIPVAQLPAKPAPLPPKEIVPATPAGDQVMVSKPVFATMILSLLILGMLAVYGLFMKGDGPAVHTVPIDSSKITAVDTTSTETHDEPDTTAVTVQPVAIDTAAQKVEIDSLKKEYEAQMAAAAKRAEAEAKAKDNAVVIVSEGKKYQLPKGTIYFYEAASPTSQKNGVLGLWNNAKFNVIEEDKGFIYVTHTAKDGQVTKGWLNKNDLKELKE</sequence>
<dbReference type="SUPFAM" id="SSF56112">
    <property type="entry name" value="Protein kinase-like (PK-like)"/>
    <property type="match status" value="1"/>
</dbReference>
<name>A0ABR6ETR5_9SPHI</name>